<dbReference type="Gene3D" id="3.40.50.1820">
    <property type="entry name" value="alpha/beta hydrolase"/>
    <property type="match status" value="1"/>
</dbReference>
<dbReference type="Proteomes" id="UP000769157">
    <property type="component" value="Unassembled WGS sequence"/>
</dbReference>
<dbReference type="RefSeq" id="XP_046059639.1">
    <property type="nucleotide sequence ID" value="XM_046207023.1"/>
</dbReference>
<gene>
    <name evidence="16" type="ORF">OGAPHI_005802</name>
</gene>
<dbReference type="GeneID" id="70237766"/>
<evidence type="ECO:0000256" key="11">
    <source>
        <dbReference type="ARBA" id="ARBA00023136"/>
    </source>
</evidence>
<dbReference type="GO" id="GO:0005886">
    <property type="term" value="C:plasma membrane"/>
    <property type="evidence" value="ECO:0007669"/>
    <property type="project" value="TreeGrafter"/>
</dbReference>
<keyword evidence="12" id="KW-0325">Glycoprotein</keyword>
<name>A0A9P8NZH0_9ASCO</name>
<evidence type="ECO:0008006" key="18">
    <source>
        <dbReference type="Google" id="ProtNLM"/>
    </source>
</evidence>
<comment type="caution">
    <text evidence="16">The sequence shown here is derived from an EMBL/GenBank/DDBJ whole genome shotgun (WGS) entry which is preliminary data.</text>
</comment>
<keyword evidence="4" id="KW-0926">Vacuole</keyword>
<dbReference type="GO" id="GO:0006508">
    <property type="term" value="P:proteolysis"/>
    <property type="evidence" value="ECO:0007669"/>
    <property type="project" value="UniProtKB-KW"/>
</dbReference>
<evidence type="ECO:0000256" key="7">
    <source>
        <dbReference type="ARBA" id="ARBA00022801"/>
    </source>
</evidence>
<dbReference type="Pfam" id="PF00326">
    <property type="entry name" value="Peptidase_S9"/>
    <property type="match status" value="1"/>
</dbReference>
<keyword evidence="7" id="KW-0378">Hydrolase</keyword>
<evidence type="ECO:0000313" key="16">
    <source>
        <dbReference type="EMBL" id="KAH3662550.1"/>
    </source>
</evidence>
<keyword evidence="17" id="KW-1185">Reference proteome</keyword>
<keyword evidence="5" id="KW-0645">Protease</keyword>
<dbReference type="Gene3D" id="2.140.10.30">
    <property type="entry name" value="Dipeptidylpeptidase IV, N-terminal domain"/>
    <property type="match status" value="1"/>
</dbReference>
<proteinExistence type="inferred from homology"/>
<evidence type="ECO:0000256" key="5">
    <source>
        <dbReference type="ARBA" id="ARBA00022670"/>
    </source>
</evidence>
<evidence type="ECO:0000256" key="2">
    <source>
        <dbReference type="ARBA" id="ARBA00006150"/>
    </source>
</evidence>
<evidence type="ECO:0000313" key="17">
    <source>
        <dbReference type="Proteomes" id="UP000769157"/>
    </source>
</evidence>
<evidence type="ECO:0000256" key="1">
    <source>
        <dbReference type="ARBA" id="ARBA00004576"/>
    </source>
</evidence>
<accession>A0A9P8NZH0</accession>
<evidence type="ECO:0000256" key="13">
    <source>
        <dbReference type="SAM" id="Phobius"/>
    </source>
</evidence>
<dbReference type="AlphaFoldDB" id="A0A9P8NZH0"/>
<dbReference type="InterPro" id="IPR001375">
    <property type="entry name" value="Peptidase_S9_cat"/>
</dbReference>
<reference evidence="16" key="1">
    <citation type="journal article" date="2021" name="Open Biol.">
        <title>Shared evolutionary footprints suggest mitochondrial oxidative damage underlies multiple complex I losses in fungi.</title>
        <authorList>
            <person name="Schikora-Tamarit M.A."/>
            <person name="Marcet-Houben M."/>
            <person name="Nosek J."/>
            <person name="Gabaldon T."/>
        </authorList>
    </citation>
    <scope>NUCLEOTIDE SEQUENCE</scope>
    <source>
        <strain evidence="16">CBS6075</strain>
    </source>
</reference>
<feature type="domain" description="Dipeptidylpeptidase IV N-terminal" evidence="15">
    <location>
        <begin position="149"/>
        <end position="514"/>
    </location>
</feature>
<dbReference type="GO" id="GO:0005774">
    <property type="term" value="C:vacuolar membrane"/>
    <property type="evidence" value="ECO:0007669"/>
    <property type="project" value="UniProtKB-SubCell"/>
</dbReference>
<dbReference type="InterPro" id="IPR002469">
    <property type="entry name" value="Peptidase_S9B_N"/>
</dbReference>
<dbReference type="GO" id="GO:0004177">
    <property type="term" value="F:aminopeptidase activity"/>
    <property type="evidence" value="ECO:0007669"/>
    <property type="project" value="UniProtKB-KW"/>
</dbReference>
<feature type="transmembrane region" description="Helical" evidence="13">
    <location>
        <begin position="21"/>
        <end position="41"/>
    </location>
</feature>
<comment type="similarity">
    <text evidence="2">Belongs to the peptidase S9B family.</text>
</comment>
<dbReference type="EMBL" id="JAEUBE010000378">
    <property type="protein sequence ID" value="KAH3662550.1"/>
    <property type="molecule type" value="Genomic_DNA"/>
</dbReference>
<dbReference type="GO" id="GO:0008236">
    <property type="term" value="F:serine-type peptidase activity"/>
    <property type="evidence" value="ECO:0007669"/>
    <property type="project" value="UniProtKB-KW"/>
</dbReference>
<keyword evidence="9" id="KW-0735">Signal-anchor</keyword>
<evidence type="ECO:0000259" key="14">
    <source>
        <dbReference type="Pfam" id="PF00326"/>
    </source>
</evidence>
<evidence type="ECO:0000256" key="3">
    <source>
        <dbReference type="ARBA" id="ARBA00022438"/>
    </source>
</evidence>
<dbReference type="FunFam" id="3.40.50.1820:FF:000003">
    <property type="entry name" value="Dipeptidyl peptidase 4"/>
    <property type="match status" value="1"/>
</dbReference>
<dbReference type="OrthoDB" id="16520at2759"/>
<keyword evidence="11 13" id="KW-0472">Membrane</keyword>
<dbReference type="Pfam" id="PF00930">
    <property type="entry name" value="DPPIV_N"/>
    <property type="match status" value="1"/>
</dbReference>
<reference evidence="16" key="2">
    <citation type="submission" date="2021-01" db="EMBL/GenBank/DDBJ databases">
        <authorList>
            <person name="Schikora-Tamarit M.A."/>
        </authorList>
    </citation>
    <scope>NUCLEOTIDE SEQUENCE</scope>
    <source>
        <strain evidence="16">CBS6075</strain>
    </source>
</reference>
<dbReference type="GO" id="GO:0008239">
    <property type="term" value="F:dipeptidyl-peptidase activity"/>
    <property type="evidence" value="ECO:0007669"/>
    <property type="project" value="TreeGrafter"/>
</dbReference>
<feature type="domain" description="Peptidase S9 prolyl oligopeptidase catalytic" evidence="14">
    <location>
        <begin position="596"/>
        <end position="797"/>
    </location>
</feature>
<comment type="subcellular location">
    <subcellularLocation>
        <location evidence="1">Vacuole membrane</location>
        <topology evidence="1">Single-pass type II membrane protein</topology>
    </subcellularLocation>
</comment>
<protein>
    <recommendedName>
        <fullName evidence="18">Dipeptidyl aminopeptidase B</fullName>
    </recommendedName>
</protein>
<keyword evidence="3" id="KW-0031">Aminopeptidase</keyword>
<evidence type="ECO:0000256" key="4">
    <source>
        <dbReference type="ARBA" id="ARBA00022554"/>
    </source>
</evidence>
<dbReference type="PANTHER" id="PTHR11731:SF200">
    <property type="entry name" value="DIPEPTIDYL PEPTIDASE 10, ISOFORM B"/>
    <property type="match status" value="1"/>
</dbReference>
<evidence type="ECO:0000259" key="15">
    <source>
        <dbReference type="Pfam" id="PF00930"/>
    </source>
</evidence>
<keyword evidence="10 13" id="KW-1133">Transmembrane helix</keyword>
<dbReference type="SUPFAM" id="SSF82171">
    <property type="entry name" value="DPP6 N-terminal domain-like"/>
    <property type="match status" value="1"/>
</dbReference>
<evidence type="ECO:0000256" key="10">
    <source>
        <dbReference type="ARBA" id="ARBA00022989"/>
    </source>
</evidence>
<dbReference type="InterPro" id="IPR050278">
    <property type="entry name" value="Serine_Prot_S9B/DPPIV"/>
</dbReference>
<dbReference type="SUPFAM" id="SSF53474">
    <property type="entry name" value="alpha/beta-Hydrolases"/>
    <property type="match status" value="1"/>
</dbReference>
<keyword evidence="6 13" id="KW-0812">Transmembrane</keyword>
<evidence type="ECO:0000256" key="8">
    <source>
        <dbReference type="ARBA" id="ARBA00022825"/>
    </source>
</evidence>
<evidence type="ECO:0000256" key="6">
    <source>
        <dbReference type="ARBA" id="ARBA00022692"/>
    </source>
</evidence>
<evidence type="ECO:0000256" key="9">
    <source>
        <dbReference type="ARBA" id="ARBA00022968"/>
    </source>
</evidence>
<dbReference type="PANTHER" id="PTHR11731">
    <property type="entry name" value="PROTEASE FAMILY S9B,C DIPEPTIDYL-PEPTIDASE IV-RELATED"/>
    <property type="match status" value="1"/>
</dbReference>
<keyword evidence="8" id="KW-0720">Serine protease</keyword>
<organism evidence="16 17">
    <name type="scientific">Ogataea philodendri</name>
    <dbReference type="NCBI Taxonomy" id="1378263"/>
    <lineage>
        <taxon>Eukaryota</taxon>
        <taxon>Fungi</taxon>
        <taxon>Dikarya</taxon>
        <taxon>Ascomycota</taxon>
        <taxon>Saccharomycotina</taxon>
        <taxon>Pichiomycetes</taxon>
        <taxon>Pichiales</taxon>
        <taxon>Pichiaceae</taxon>
        <taxon>Ogataea</taxon>
    </lineage>
</organism>
<sequence>MMEYKNGGYESGERPVYRPQRLWNSFLVLSLILVYGSSLLLGQINQLYYNHKNTGALKHKPASPIVPEGKLPLTFQALRNGTFAPERKSIQWLRTDKSLNEDSGEYIVVDDGNYVLKSLTGSEERSLFSGTSVEYGDQTFKVEDVVFSDNLKHALIVCNKVKNWRHSFFATYFILDVESQTTSPLYDGDSLVALAKWSPDSSSVAFIVDNNVYVKDLVSKTVHQVTTEGGTEIFYGKPDWVYEEEVFEGDTSMWWSPNSEFLTILRFNDTLVPKFPIPYFVQHDDDIYPELRELKYPKPGYSNPKVDFVVYDAKNAKLTSLDSSDPFYNDEDIPNDERLITEVKWVGDTRFLLKITNRESDILKFFIVDASTMESLLRRSDFGGHTNSWFEISHNLLYVPKSDTRPEDGYIDIIDVDGYDHLAYFSPPETQTPLVLTSGEWEVVDGAAAFDSVTNKIYFISTEKSSVERHLYSINLDGSNKTSITNVEEKGWHSVSFSAGSRFLLLNYDGPGVPHQRLLDLHANTEESFTTNEKLLSVLEQYAIPSRTFGEVDVGVEQKLNYHETLPVNFDPSKKYPLLFFVYGGPGSQLVQNTFSVSFSAIVAAELDAVVVTVDGRGTGFKGKAFRNIVRDNLGHYEVIDQLATAKQWVSKPYIDEERTAIWGWSYGGYMTLKTLEADKGNIFKYGMSVAPVTNWRLYDSVYTERYMHTPQQNSGYYNSSVHEIANFSGVKRFLLMHGTGDDNVHFQNSLKFLDMLDLEGLENYDVHVFPDSDHSISYHNANRIVYDKLLNWLKKNWT</sequence>
<evidence type="ECO:0000256" key="12">
    <source>
        <dbReference type="ARBA" id="ARBA00023180"/>
    </source>
</evidence>
<dbReference type="InterPro" id="IPR029058">
    <property type="entry name" value="AB_hydrolase_fold"/>
</dbReference>